<sequence>MAAWEVTGTVAIVTGARSDCAPKPRRRSISTGARLRVLAHSPSSTRLASATGLISTNKTYAVNTIAPARLAQIAIEYWLRPENRERGKHSLGGKHGRTYPRTPLPLLLFEQGSGREHVQISGVAE</sequence>
<evidence type="ECO:0000313" key="2">
    <source>
        <dbReference type="Proteomes" id="UP000754883"/>
    </source>
</evidence>
<proteinExistence type="predicted"/>
<gene>
    <name evidence="1" type="ORF">CBYS24578_00012696</name>
</gene>
<evidence type="ECO:0000313" key="1">
    <source>
        <dbReference type="EMBL" id="CAG9986419.1"/>
    </source>
</evidence>
<comment type="caution">
    <text evidence="1">The sequence shown here is derived from an EMBL/GenBank/DDBJ whole genome shotgun (WGS) entry which is preliminary data.</text>
</comment>
<dbReference type="OrthoDB" id="10490911at2759"/>
<protein>
    <submittedName>
        <fullName evidence="1">Uncharacterized protein</fullName>
    </submittedName>
</protein>
<accession>A0A9N9UED8</accession>
<dbReference type="AlphaFoldDB" id="A0A9N9UED8"/>
<name>A0A9N9UED8_9HYPO</name>
<reference evidence="1" key="1">
    <citation type="submission" date="2021-10" db="EMBL/GenBank/DDBJ databases">
        <authorList>
            <person name="Piombo E."/>
        </authorList>
    </citation>
    <scope>NUCLEOTIDE SEQUENCE</scope>
</reference>
<dbReference type="Proteomes" id="UP000754883">
    <property type="component" value="Unassembled WGS sequence"/>
</dbReference>
<keyword evidence="2" id="KW-1185">Reference proteome</keyword>
<organism evidence="1 2">
    <name type="scientific">Clonostachys byssicola</name>
    <dbReference type="NCBI Taxonomy" id="160290"/>
    <lineage>
        <taxon>Eukaryota</taxon>
        <taxon>Fungi</taxon>
        <taxon>Dikarya</taxon>
        <taxon>Ascomycota</taxon>
        <taxon>Pezizomycotina</taxon>
        <taxon>Sordariomycetes</taxon>
        <taxon>Hypocreomycetidae</taxon>
        <taxon>Hypocreales</taxon>
        <taxon>Bionectriaceae</taxon>
        <taxon>Clonostachys</taxon>
    </lineage>
</organism>
<dbReference type="EMBL" id="CABFNO020001404">
    <property type="protein sequence ID" value="CAG9986419.1"/>
    <property type="molecule type" value="Genomic_DNA"/>
</dbReference>